<dbReference type="EMBL" id="MFUO01000004">
    <property type="protein sequence ID" value="OGI84266.1"/>
    <property type="molecule type" value="Genomic_DNA"/>
</dbReference>
<name>A0A1F6WQZ0_9BACT</name>
<comment type="subcellular location">
    <subcellularLocation>
        <location evidence="1">Cell membrane</location>
        <topology evidence="1">Multi-pass membrane protein</topology>
    </subcellularLocation>
</comment>
<dbReference type="InterPro" id="IPR010432">
    <property type="entry name" value="RDD"/>
</dbReference>
<dbReference type="Pfam" id="PF06271">
    <property type="entry name" value="RDD"/>
    <property type="match status" value="1"/>
</dbReference>
<evidence type="ECO:0000256" key="2">
    <source>
        <dbReference type="ARBA" id="ARBA00022475"/>
    </source>
</evidence>
<gene>
    <name evidence="9" type="ORF">A2903_00110</name>
</gene>
<evidence type="ECO:0000259" key="8">
    <source>
        <dbReference type="Pfam" id="PF06271"/>
    </source>
</evidence>
<sequence>MYCQKCGIPIPDANEFCHKCGHQLNTPIPIQNPERKLPAGVLKRLLNYVLDDFFRKIIALIPIGIGIAIHSNVLIGFGIFIFLIYHIVCESIWQKTLGKLITGTKVIGFNGNKPGFWRIVGRSLSRAIPFEQLSFLFGGYPIGWHDSISKTLVVPDNITSEDVQQMNLSEIKKMKSENVLIKIIIIFLVVLFILAIIGILASVVLASMNQARAKARDAKIESNLSTIVIKAENYKNLNGSYLGLCEDSEISLLTLTNSSSTKPYTEITCNDNEQAYAVSASLSNPDDSLSGHQEYFCVDSTGVATKTTNDISIDGNTSCSTSLVETYNNKIDSTNGTIDENKYAYYNLGQNYQSMDAYENAIKEYEKAIELDIKNIKNPSNELILFREATIYQNQSEYRKLENVYNRILLINPQNTQAYSDRAFSVYGNTGEHEKALIDYTESLRLDPNNQFNLFMKANTEFKLGKINEMCSDISKIDITYLKGFEEGYNELKRNCN</sequence>
<reference evidence="9 10" key="1">
    <citation type="journal article" date="2016" name="Nat. Commun.">
        <title>Thousands of microbial genomes shed light on interconnected biogeochemical processes in an aquifer system.</title>
        <authorList>
            <person name="Anantharaman K."/>
            <person name="Brown C.T."/>
            <person name="Hug L.A."/>
            <person name="Sharon I."/>
            <person name="Castelle C.J."/>
            <person name="Probst A.J."/>
            <person name="Thomas B.C."/>
            <person name="Singh A."/>
            <person name="Wilkins M.J."/>
            <person name="Karaoz U."/>
            <person name="Brodie E.L."/>
            <person name="Williams K.H."/>
            <person name="Hubbard S.S."/>
            <person name="Banfield J.F."/>
        </authorList>
    </citation>
    <scope>NUCLEOTIDE SEQUENCE [LARGE SCALE GENOMIC DNA]</scope>
</reference>
<dbReference type="InterPro" id="IPR051791">
    <property type="entry name" value="Pra-immunoreactive"/>
</dbReference>
<dbReference type="AlphaFoldDB" id="A0A1F6WQZ0"/>
<protein>
    <recommendedName>
        <fullName evidence="8">RDD domain-containing protein</fullName>
    </recommendedName>
</protein>
<dbReference type="InterPro" id="IPR019734">
    <property type="entry name" value="TPR_rpt"/>
</dbReference>
<evidence type="ECO:0000256" key="7">
    <source>
        <dbReference type="SAM" id="Phobius"/>
    </source>
</evidence>
<dbReference type="Gene3D" id="3.30.700.10">
    <property type="entry name" value="Glycoprotein, Type 4 Pilin"/>
    <property type="match status" value="1"/>
</dbReference>
<dbReference type="GO" id="GO:0005886">
    <property type="term" value="C:plasma membrane"/>
    <property type="evidence" value="ECO:0007669"/>
    <property type="project" value="UniProtKB-SubCell"/>
</dbReference>
<dbReference type="InterPro" id="IPR011990">
    <property type="entry name" value="TPR-like_helical_dom_sf"/>
</dbReference>
<evidence type="ECO:0000256" key="1">
    <source>
        <dbReference type="ARBA" id="ARBA00004651"/>
    </source>
</evidence>
<evidence type="ECO:0000313" key="10">
    <source>
        <dbReference type="Proteomes" id="UP000178184"/>
    </source>
</evidence>
<evidence type="ECO:0000256" key="3">
    <source>
        <dbReference type="ARBA" id="ARBA00022692"/>
    </source>
</evidence>
<dbReference type="Pfam" id="PF13181">
    <property type="entry name" value="TPR_8"/>
    <property type="match status" value="2"/>
</dbReference>
<keyword evidence="2" id="KW-1003">Cell membrane</keyword>
<dbReference type="SUPFAM" id="SSF54523">
    <property type="entry name" value="Pili subunits"/>
    <property type="match status" value="1"/>
</dbReference>
<comment type="caution">
    <text evidence="9">The sequence shown here is derived from an EMBL/GenBank/DDBJ whole genome shotgun (WGS) entry which is preliminary data.</text>
</comment>
<dbReference type="Gene3D" id="1.25.40.10">
    <property type="entry name" value="Tetratricopeptide repeat domain"/>
    <property type="match status" value="2"/>
</dbReference>
<proteinExistence type="predicted"/>
<dbReference type="SMART" id="SM00028">
    <property type="entry name" value="TPR"/>
    <property type="match status" value="3"/>
</dbReference>
<organism evidence="9 10">
    <name type="scientific">Candidatus Nomurabacteria bacterium RIFCSPLOWO2_01_FULL_33_17</name>
    <dbReference type="NCBI Taxonomy" id="1801764"/>
    <lineage>
        <taxon>Bacteria</taxon>
        <taxon>Candidatus Nomuraibacteriota</taxon>
    </lineage>
</organism>
<evidence type="ECO:0000313" key="9">
    <source>
        <dbReference type="EMBL" id="OGI84266.1"/>
    </source>
</evidence>
<keyword evidence="4 7" id="KW-1133">Transmembrane helix</keyword>
<dbReference type="PROSITE" id="PS50293">
    <property type="entry name" value="TPR_REGION"/>
    <property type="match status" value="1"/>
</dbReference>
<keyword evidence="5 7" id="KW-0472">Membrane</keyword>
<dbReference type="PANTHER" id="PTHR36115">
    <property type="entry name" value="PROLINE-RICH ANTIGEN HOMOLOG-RELATED"/>
    <property type="match status" value="1"/>
</dbReference>
<feature type="transmembrane region" description="Helical" evidence="7">
    <location>
        <begin position="179"/>
        <end position="206"/>
    </location>
</feature>
<accession>A0A1F6WQZ0</accession>
<feature type="domain" description="RDD" evidence="8">
    <location>
        <begin position="39"/>
        <end position="197"/>
    </location>
</feature>
<keyword evidence="6" id="KW-0802">TPR repeat</keyword>
<dbReference type="PANTHER" id="PTHR36115:SF4">
    <property type="entry name" value="MEMBRANE PROTEIN"/>
    <property type="match status" value="1"/>
</dbReference>
<dbReference type="Proteomes" id="UP000178184">
    <property type="component" value="Unassembled WGS sequence"/>
</dbReference>
<dbReference type="SUPFAM" id="SSF48452">
    <property type="entry name" value="TPR-like"/>
    <property type="match status" value="1"/>
</dbReference>
<dbReference type="InterPro" id="IPR045584">
    <property type="entry name" value="Pilin-like"/>
</dbReference>
<evidence type="ECO:0000256" key="6">
    <source>
        <dbReference type="PROSITE-ProRule" id="PRU00339"/>
    </source>
</evidence>
<dbReference type="PROSITE" id="PS50005">
    <property type="entry name" value="TPR"/>
    <property type="match status" value="1"/>
</dbReference>
<evidence type="ECO:0000256" key="4">
    <source>
        <dbReference type="ARBA" id="ARBA00022989"/>
    </source>
</evidence>
<feature type="repeat" description="TPR" evidence="6">
    <location>
        <begin position="342"/>
        <end position="375"/>
    </location>
</feature>
<feature type="transmembrane region" description="Helical" evidence="7">
    <location>
        <begin position="57"/>
        <end position="85"/>
    </location>
</feature>
<evidence type="ECO:0000256" key="5">
    <source>
        <dbReference type="ARBA" id="ARBA00023136"/>
    </source>
</evidence>
<keyword evidence="3 7" id="KW-0812">Transmembrane</keyword>
<dbReference type="STRING" id="1801764.A2903_00110"/>